<accession>A0AA39MH49</accession>
<name>A0AA39MH49_9AGAR</name>
<reference evidence="1" key="1">
    <citation type="submission" date="2023-06" db="EMBL/GenBank/DDBJ databases">
        <authorList>
            <consortium name="Lawrence Berkeley National Laboratory"/>
            <person name="Ahrendt S."/>
            <person name="Sahu N."/>
            <person name="Indic B."/>
            <person name="Wong-Bajracharya J."/>
            <person name="Merenyi Z."/>
            <person name="Ke H.-M."/>
            <person name="Monk M."/>
            <person name="Kocsube S."/>
            <person name="Drula E."/>
            <person name="Lipzen A."/>
            <person name="Balint B."/>
            <person name="Henrissat B."/>
            <person name="Andreopoulos B."/>
            <person name="Martin F.M."/>
            <person name="Harder C.B."/>
            <person name="Rigling D."/>
            <person name="Ford K.L."/>
            <person name="Foster G.D."/>
            <person name="Pangilinan J."/>
            <person name="Papanicolaou A."/>
            <person name="Barry K."/>
            <person name="LaButti K."/>
            <person name="Viragh M."/>
            <person name="Koriabine M."/>
            <person name="Yan M."/>
            <person name="Riley R."/>
            <person name="Champramary S."/>
            <person name="Plett K.L."/>
            <person name="Tsai I.J."/>
            <person name="Slot J."/>
            <person name="Sipos G."/>
            <person name="Plett J."/>
            <person name="Nagy L.G."/>
            <person name="Grigoriev I.V."/>
        </authorList>
    </citation>
    <scope>NUCLEOTIDE SEQUENCE</scope>
    <source>
        <strain evidence="1">FPL87.14</strain>
    </source>
</reference>
<proteinExistence type="predicted"/>
<sequence length="191" mass="21800">MRTRWLCTVRSRLQDSRYQYTGALWDILYELTSASDLLLPGSRDKKSTGSSTFADYSDWTTYADPQRQFYALLINRTDLGRMPLHGQVDQISDWTPSGLKYIPARSITTVTLPFCTLTTSLYILDALPLLLIHARSPTHLWPSPPPNARVIRFAAVGFHSLRDGGYSCIFRGLFSWCRVHVKNWASQITRP</sequence>
<gene>
    <name evidence="1" type="ORF">EV421DRAFT_1427459</name>
</gene>
<dbReference type="Proteomes" id="UP001175226">
    <property type="component" value="Unassembled WGS sequence"/>
</dbReference>
<keyword evidence="2" id="KW-1185">Reference proteome</keyword>
<dbReference type="EMBL" id="JAUEPT010000080">
    <property type="protein sequence ID" value="KAK0433534.1"/>
    <property type="molecule type" value="Genomic_DNA"/>
</dbReference>
<evidence type="ECO:0000313" key="2">
    <source>
        <dbReference type="Proteomes" id="UP001175226"/>
    </source>
</evidence>
<dbReference type="AlphaFoldDB" id="A0AA39MH49"/>
<comment type="caution">
    <text evidence="1">The sequence shown here is derived from an EMBL/GenBank/DDBJ whole genome shotgun (WGS) entry which is preliminary data.</text>
</comment>
<evidence type="ECO:0000313" key="1">
    <source>
        <dbReference type="EMBL" id="KAK0433534.1"/>
    </source>
</evidence>
<protein>
    <submittedName>
        <fullName evidence="1">Uncharacterized protein</fullName>
    </submittedName>
</protein>
<organism evidence="1 2">
    <name type="scientific">Armillaria borealis</name>
    <dbReference type="NCBI Taxonomy" id="47425"/>
    <lineage>
        <taxon>Eukaryota</taxon>
        <taxon>Fungi</taxon>
        <taxon>Dikarya</taxon>
        <taxon>Basidiomycota</taxon>
        <taxon>Agaricomycotina</taxon>
        <taxon>Agaricomycetes</taxon>
        <taxon>Agaricomycetidae</taxon>
        <taxon>Agaricales</taxon>
        <taxon>Marasmiineae</taxon>
        <taxon>Physalacriaceae</taxon>
        <taxon>Armillaria</taxon>
    </lineage>
</organism>